<keyword evidence="7" id="KW-0460">Magnesium</keyword>
<dbReference type="AlphaFoldDB" id="A0A427AU15"/>
<feature type="domain" description="Alpha-glucan water dikinase phosphohistidine-like" evidence="8">
    <location>
        <begin position="57"/>
        <end position="175"/>
    </location>
</feature>
<keyword evidence="6" id="KW-0067">ATP-binding</keyword>
<evidence type="ECO:0000256" key="4">
    <source>
        <dbReference type="ARBA" id="ARBA00022741"/>
    </source>
</evidence>
<accession>A0A427AU15</accession>
<evidence type="ECO:0000313" key="10">
    <source>
        <dbReference type="Proteomes" id="UP000287651"/>
    </source>
</evidence>
<dbReference type="Proteomes" id="UP000287651">
    <property type="component" value="Unassembled WGS sequence"/>
</dbReference>
<evidence type="ECO:0000259" key="8">
    <source>
        <dbReference type="Pfam" id="PF22973"/>
    </source>
</evidence>
<dbReference type="PANTHER" id="PTHR46999">
    <property type="entry name" value="ALPHA-GLUCAN WATER DIKINASE 1, CHLOROPLASTIC-RELATED"/>
    <property type="match status" value="1"/>
</dbReference>
<organism evidence="9 10">
    <name type="scientific">Ensete ventricosum</name>
    <name type="common">Abyssinian banana</name>
    <name type="synonym">Musa ensete</name>
    <dbReference type="NCBI Taxonomy" id="4639"/>
    <lineage>
        <taxon>Eukaryota</taxon>
        <taxon>Viridiplantae</taxon>
        <taxon>Streptophyta</taxon>
        <taxon>Embryophyta</taxon>
        <taxon>Tracheophyta</taxon>
        <taxon>Spermatophyta</taxon>
        <taxon>Magnoliopsida</taxon>
        <taxon>Liliopsida</taxon>
        <taxon>Zingiberales</taxon>
        <taxon>Musaceae</taxon>
        <taxon>Ensete</taxon>
    </lineage>
</organism>
<dbReference type="GO" id="GO:0005524">
    <property type="term" value="F:ATP binding"/>
    <property type="evidence" value="ECO:0007669"/>
    <property type="project" value="UniProtKB-KW"/>
</dbReference>
<protein>
    <recommendedName>
        <fullName evidence="8">Alpha-glucan water dikinase phosphohistidine-like domain-containing protein</fullName>
    </recommendedName>
</protein>
<keyword evidence="3" id="KW-0479">Metal-binding</keyword>
<keyword evidence="2" id="KW-0808">Transferase</keyword>
<keyword evidence="5" id="KW-0418">Kinase</keyword>
<evidence type="ECO:0000256" key="7">
    <source>
        <dbReference type="ARBA" id="ARBA00022842"/>
    </source>
</evidence>
<evidence type="ECO:0000256" key="3">
    <source>
        <dbReference type="ARBA" id="ARBA00022723"/>
    </source>
</evidence>
<dbReference type="PANTHER" id="PTHR46999:SF4">
    <property type="entry name" value="ALPHA-GLUCAN WATER DIKINASE 2"/>
    <property type="match status" value="1"/>
</dbReference>
<evidence type="ECO:0000256" key="6">
    <source>
        <dbReference type="ARBA" id="ARBA00022840"/>
    </source>
</evidence>
<dbReference type="InterPro" id="IPR054481">
    <property type="entry name" value="GWD1_pHisD"/>
</dbReference>
<evidence type="ECO:0000256" key="2">
    <source>
        <dbReference type="ARBA" id="ARBA00022679"/>
    </source>
</evidence>
<evidence type="ECO:0000256" key="1">
    <source>
        <dbReference type="ARBA" id="ARBA00001946"/>
    </source>
</evidence>
<comment type="caution">
    <text evidence="9">The sequence shown here is derived from an EMBL/GenBank/DDBJ whole genome shotgun (WGS) entry which is preliminary data.</text>
</comment>
<evidence type="ECO:0000256" key="5">
    <source>
        <dbReference type="ARBA" id="ARBA00022777"/>
    </source>
</evidence>
<dbReference type="GO" id="GO:0016301">
    <property type="term" value="F:kinase activity"/>
    <property type="evidence" value="ECO:0007669"/>
    <property type="project" value="UniProtKB-KW"/>
</dbReference>
<sequence length="213" mass="23893">MYSSLQKLLEARIELRGLLFGATRRLKDFIYLDLALELALKTCIEKSFSELKKAPIQIISPVEVCGFVDCVNKLIEVQSKVFNRPTILVTNRVTGEEEIPYGVVGVLTPDMPDVLSHVAIRARNNKNILNAHLQICFASCFDQDIIQDLKSKKGKEISITLKTSGLIYSEFKSSSSSNKLSSFCPRVTLRKKNFSGKFAISAEEFSCEMVIVY</sequence>
<dbReference type="Pfam" id="PF22973">
    <property type="entry name" value="GWD1_pHisD"/>
    <property type="match status" value="1"/>
</dbReference>
<keyword evidence="4" id="KW-0547">Nucleotide-binding</keyword>
<dbReference type="GO" id="GO:0046872">
    <property type="term" value="F:metal ion binding"/>
    <property type="evidence" value="ECO:0007669"/>
    <property type="project" value="UniProtKB-KW"/>
</dbReference>
<comment type="cofactor">
    <cofactor evidence="1">
        <name>Mg(2+)</name>
        <dbReference type="ChEBI" id="CHEBI:18420"/>
    </cofactor>
</comment>
<proteinExistence type="predicted"/>
<evidence type="ECO:0000313" key="9">
    <source>
        <dbReference type="EMBL" id="RRT79743.1"/>
    </source>
</evidence>
<gene>
    <name evidence="9" type="ORF">B296_00024947</name>
</gene>
<dbReference type="EMBL" id="AMZH03001324">
    <property type="protein sequence ID" value="RRT79743.1"/>
    <property type="molecule type" value="Genomic_DNA"/>
</dbReference>
<name>A0A427AU15_ENSVE</name>
<reference evidence="9 10" key="1">
    <citation type="journal article" date="2014" name="Agronomy (Basel)">
        <title>A Draft Genome Sequence for Ensete ventricosum, the Drought-Tolerant Tree Against Hunger.</title>
        <authorList>
            <person name="Harrison J."/>
            <person name="Moore K.A."/>
            <person name="Paszkiewicz K."/>
            <person name="Jones T."/>
            <person name="Grant M."/>
            <person name="Ambacheew D."/>
            <person name="Muzemil S."/>
            <person name="Studholme D.J."/>
        </authorList>
    </citation>
    <scope>NUCLEOTIDE SEQUENCE [LARGE SCALE GENOMIC DNA]</scope>
</reference>